<feature type="region of interest" description="Disordered" evidence="1">
    <location>
        <begin position="774"/>
        <end position="793"/>
    </location>
</feature>
<keyword evidence="2" id="KW-1133">Transmembrane helix</keyword>
<proteinExistence type="predicted"/>
<dbReference type="EMBL" id="CP018477">
    <property type="protein sequence ID" value="ASV73779.1"/>
    <property type="molecule type" value="Genomic_DNA"/>
</dbReference>
<feature type="transmembrane region" description="Helical" evidence="2">
    <location>
        <begin position="52"/>
        <end position="72"/>
    </location>
</feature>
<dbReference type="Proteomes" id="UP000215086">
    <property type="component" value="Chromosome"/>
</dbReference>
<gene>
    <name evidence="3" type="ORF">THTE_1177</name>
</gene>
<reference evidence="3 4" key="1">
    <citation type="journal article" name="Front. Microbiol.">
        <title>Sugar Metabolism of the First Thermophilic Planctomycete Thermogutta terrifontis: Comparative Genomic and Transcriptomic Approaches.</title>
        <authorList>
            <person name="Elcheninov A.G."/>
            <person name="Menzel P."/>
            <person name="Gudbergsdottir S.R."/>
            <person name="Slesarev A.I."/>
            <person name="Kadnikov V.V."/>
            <person name="Krogh A."/>
            <person name="Bonch-Osmolovskaya E.A."/>
            <person name="Peng X."/>
            <person name="Kublanov I.V."/>
        </authorList>
    </citation>
    <scope>NUCLEOTIDE SEQUENCE [LARGE SCALE GENOMIC DNA]</scope>
    <source>
        <strain evidence="3 4">R1</strain>
    </source>
</reference>
<dbReference type="OrthoDB" id="221492at2"/>
<feature type="region of interest" description="Disordered" evidence="1">
    <location>
        <begin position="1208"/>
        <end position="1253"/>
    </location>
</feature>
<feature type="region of interest" description="Disordered" evidence="1">
    <location>
        <begin position="1120"/>
        <end position="1143"/>
    </location>
</feature>
<feature type="transmembrane region" description="Helical" evidence="2">
    <location>
        <begin position="152"/>
        <end position="178"/>
    </location>
</feature>
<keyword evidence="2" id="KW-0472">Membrane</keyword>
<evidence type="ECO:0000256" key="2">
    <source>
        <dbReference type="SAM" id="Phobius"/>
    </source>
</evidence>
<evidence type="ECO:0000256" key="1">
    <source>
        <dbReference type="SAM" id="MobiDB-lite"/>
    </source>
</evidence>
<sequence length="1253" mass="140603">MKYGFIQVINDLENRLYRRLSLAAVGRAGLVVCVAVIVLCGMDYVLRINDKGLRVIITGVTGLVIVASYFRFIHPVFRLRINGVMVARWLEQVDERWRGRLAAAWEFAHLPGDDPRWGSPELRSRLMSEVETYSTEISSLCRRLKGPGLVAFYLWLVTLGGIGCGLIVQPVVFATALIRLFNPFSDLTWPQRTYLKVLNYPEVVSRGGQFVIEVATERGLTPEDVWIAFRDAEGTERAAVIRFPMVRRGNRFYFQRDQVRSDFEFRIWGGDDSSHPWRLVRVVEPPRLTSLAVELEPPAYTGWKAEVSDGPIRAVAGTRVSLRGMADRALRRVWIVQEPGGKLAAELADDRRTFRFPPRSSTAQSQIIEWKLETSGRYSVHLQAEDGTLSVGDPEWEIRVIPDLPPVVAVQPQVPFLLATRAGRLPLRISARDDLALKRVTIDLRNDSWHHSVAVLEGPEPSPKPRGRMSDVESWGEIIDRDLWLDLAQMEGISEGTLTATAVAEDYHQQTSSSSPLTIEVVTQDIFRDRMLTECEKLYDRISDIYNIQSRINQEWRDLWASVIKNNDIRQNFGERIYALDLLQTQVCQDIGNQPNGVLPRLRGIIILLRSNYSDLGEWSGLVEAENRLRTSFEKEAISLQADCGTVARWAQQMSGKQDAGASVANDIERIRNVAEKVKQEQIGWQNALQDVLELLARFKGRNSLRRQLEVILLRQKALNENTQKVGGETVGKSLQELPLDARQRLEELAREESFVAADLETLLARFSRNNGASLQKTETGGEDKRADQNGAAGGEELTSAHEMVVTPEDSVVARAVALAVQSGLVGLVRDSAEAIGQNRVSEAVEYQKRVITILEEMLKILQGNKDEQHINIERWQELAQAIEGLKDGQRLLVEEFERRWQEIAQPDGEAEFAERQAKVLSAMEELIQQIPSPEGDSLRNMLAKGAREMKAAQEAASARDRKSSLEHGRNALTELDRALRELSERRLSEAAEGASRLLAEQAQKLAEAITRQAQLLEKTRIMDEEKTRATTPEQRSVWQKEVSRLARDQEALQSQIREWKEKLPGWAVWESVLGEVEAAMGTASERLQAGDTGELTQAVQREAMESLNTLAEGIRFEGRTMENQDGGPGSGAMAPDSENPGGSLSWEVVLQLQTLRALQDSIRQRTDRIAQEIEQRGSSAAVGYILDKLSNEQARVVQLMQRLKEQMTEQMSTPDGTFGQPIGPQENRPVLKPESPSSRPGQPGTVDDLLKP</sequence>
<evidence type="ECO:0000313" key="3">
    <source>
        <dbReference type="EMBL" id="ASV73779.1"/>
    </source>
</evidence>
<evidence type="ECO:0000313" key="4">
    <source>
        <dbReference type="Proteomes" id="UP000215086"/>
    </source>
</evidence>
<keyword evidence="4" id="KW-1185">Reference proteome</keyword>
<feature type="region of interest" description="Disordered" evidence="1">
    <location>
        <begin position="951"/>
        <end position="970"/>
    </location>
</feature>
<dbReference type="AlphaFoldDB" id="A0A286RCU1"/>
<accession>A0A286RCU1</accession>
<keyword evidence="2" id="KW-0812">Transmembrane</keyword>
<protein>
    <submittedName>
        <fullName evidence="3">Uncharacterized protein</fullName>
    </submittedName>
</protein>
<name>A0A286RCU1_9BACT</name>
<feature type="transmembrane region" description="Helical" evidence="2">
    <location>
        <begin position="20"/>
        <end position="46"/>
    </location>
</feature>
<dbReference type="RefSeq" id="WP_095414289.1">
    <property type="nucleotide sequence ID" value="NZ_CP018477.1"/>
</dbReference>
<organism evidence="3 4">
    <name type="scientific">Thermogutta terrifontis</name>
    <dbReference type="NCBI Taxonomy" id="1331910"/>
    <lineage>
        <taxon>Bacteria</taxon>
        <taxon>Pseudomonadati</taxon>
        <taxon>Planctomycetota</taxon>
        <taxon>Planctomycetia</taxon>
        <taxon>Pirellulales</taxon>
        <taxon>Thermoguttaceae</taxon>
        <taxon>Thermogutta</taxon>
    </lineage>
</organism>
<dbReference type="KEGG" id="ttf:THTE_1177"/>